<name>D5WNZ0_PARAM</name>
<dbReference type="RefSeq" id="WP_013094398.1">
    <property type="nucleotide sequence ID" value="NC_014120.1"/>
</dbReference>
<dbReference type="KEGG" id="bge:BC1002_6784"/>
<evidence type="ECO:0000313" key="2">
    <source>
        <dbReference type="Proteomes" id="UP000002190"/>
    </source>
</evidence>
<dbReference type="Proteomes" id="UP000002190">
    <property type="component" value="Plasmid pBC201"/>
</dbReference>
<dbReference type="EMBL" id="CP002016">
    <property type="protein sequence ID" value="ADG20613.1"/>
    <property type="molecule type" value="Genomic_DNA"/>
</dbReference>
<organism evidence="1 2">
    <name type="scientific">Paraburkholderia atlantica</name>
    <dbReference type="NCBI Taxonomy" id="2654982"/>
    <lineage>
        <taxon>Bacteria</taxon>
        <taxon>Pseudomonadati</taxon>
        <taxon>Pseudomonadota</taxon>
        <taxon>Betaproteobacteria</taxon>
        <taxon>Burkholderiales</taxon>
        <taxon>Burkholderiaceae</taxon>
        <taxon>Paraburkholderia</taxon>
    </lineage>
</organism>
<sequence>MKMTMEDFDYLAPESNAAWLDGRGDGRFEQYEQFYRDERARLAEGFDLKTVNEGYQEWAGRQPSRLLSMLSAPWFGRVAVVFFCLYMASRLIPVVAKLQPVATGGLLIAAFVGLRVFHWRRRRRRT</sequence>
<dbReference type="eggNOG" id="ENOG5031710">
    <property type="taxonomic scope" value="Bacteria"/>
</dbReference>
<protein>
    <submittedName>
        <fullName evidence="1">Uncharacterized protein</fullName>
    </submittedName>
</protein>
<geneLocation type="plasmid" evidence="1 2">
    <name>pBC201</name>
</geneLocation>
<dbReference type="GeneID" id="301097829"/>
<accession>D5WNZ0</accession>
<keyword evidence="1" id="KW-0614">Plasmid</keyword>
<evidence type="ECO:0000313" key="1">
    <source>
        <dbReference type="EMBL" id="ADG20613.1"/>
    </source>
</evidence>
<dbReference type="AlphaFoldDB" id="D5WNZ0"/>
<reference evidence="2" key="1">
    <citation type="submission" date="2010-04" db="EMBL/GenBank/DDBJ databases">
        <title>Complete sequence of plasmid 1 of Burkholderia sp. CCGE1002.</title>
        <authorList>
            <consortium name="US DOE Joint Genome Institute"/>
            <person name="Lucas S."/>
            <person name="Copeland A."/>
            <person name="Lapidus A."/>
            <person name="Cheng J.-F."/>
            <person name="Bruce D."/>
            <person name="Goodwin L."/>
            <person name="Pitluck S."/>
            <person name="Chertkov O."/>
            <person name="Detter J.C."/>
            <person name="Han C."/>
            <person name="Tapia R."/>
            <person name="Land M."/>
            <person name="Hauser L."/>
            <person name="Kyrpides N."/>
            <person name="Ovchinnikova G."/>
            <person name="Martinez-Romero E."/>
            <person name="Hernandez M.A.R."/>
            <person name="Tiedje J.M."/>
            <person name="Woyke T."/>
        </authorList>
    </citation>
    <scope>NUCLEOTIDE SEQUENCE [LARGE SCALE GENOMIC DNA]</scope>
    <source>
        <strain evidence="2">CCGE1002</strain>
        <plasmid evidence="2">pBC201</plasmid>
    </source>
</reference>
<reference evidence="1 2" key="2">
    <citation type="journal article" date="2012" name="J. Bacteriol.">
        <title>Genome Sequences of Burkholderia sp. Strains CCGE1002 and H160, Isolated from Legume Nodules in Mexico and Brazil.</title>
        <authorList>
            <person name="Ormeno-Orrillo E."/>
            <person name="Rogel M.A."/>
            <person name="Chueire L.M."/>
            <person name="Tiedje J.M."/>
            <person name="Martinez-Romero E."/>
            <person name="Hungria M."/>
        </authorList>
    </citation>
    <scope>NUCLEOTIDE SEQUENCE [LARGE SCALE GENOMIC DNA]</scope>
    <source>
        <strain evidence="1 2">CCGE1002</strain>
        <plasmid evidence="2">pBC201</plasmid>
    </source>
</reference>
<dbReference type="HOGENOM" id="CLU_2056945_0_0_4"/>
<gene>
    <name evidence="1" type="ordered locus">BC1002_6784</name>
</gene>
<proteinExistence type="predicted"/>